<protein>
    <submittedName>
        <fullName evidence="7">Multi-sensor signal transduction histidine kinase</fullName>
    </submittedName>
</protein>
<evidence type="ECO:0000313" key="7">
    <source>
        <dbReference type="EMBL" id="CUO30604.1"/>
    </source>
</evidence>
<dbReference type="Pfam" id="PF02518">
    <property type="entry name" value="HATPase_c"/>
    <property type="match status" value="1"/>
</dbReference>
<evidence type="ECO:0000256" key="1">
    <source>
        <dbReference type="ARBA" id="ARBA00004370"/>
    </source>
</evidence>
<dbReference type="RefSeq" id="WP_055655349.1">
    <property type="nucleotide sequence ID" value="NZ_CABIXC010000005.1"/>
</dbReference>
<evidence type="ECO:0000256" key="2">
    <source>
        <dbReference type="ARBA" id="ARBA00022553"/>
    </source>
</evidence>
<sequence length="575" mass="67108">MQKTIKSDMIRSNLIMILLVTVCISGLHLYQIYHYTIRQNQKEIMTMSEQAQNGLNYMLNQLDVLQYQIVDSLTQSAEYDRNSRDWTRESIEFLKNTENQLQTFRRAVPFVTNIYWLDNYGKLFTTDSFVNRELFEESQTLYRLEQEAKDACYVPPFTPEYQMEGDNVSVFSYLKNVYRMNRGREKRGVLQIDMRTSYLEELLTLINDNQYCLAYITTEDGSLFWFPDHPYQENGADYDLVYPLNNGWQLRVRYSNAFARRSLKNNLMSSIILLFIIIPLSILSVYKYSGYLTGPLQKLTKRMKKLESGELIEIHTISRFEEIRILEQGYNSMIAKMDDMMAKMTEIRTENINAKLLALQAQINPHFLANSFELIRSLAIQKNSSDIESITEALAMMYRYILNESQDKVTFEEELAYVKNYIRIQEYRFEQSIQVLYRVAPEALSCRMARLLIQPLVENAFIHGLELKEGVRWIMITGTVEEDRLYVEVKDNGIGIAPDRLQMLSEDICDYARKEDPSTKTEGENRDSIGLKNVNKRLYLGYGEASCLNITSDPKYGTSVSFRIRADKEETDGGI</sequence>
<feature type="transmembrane region" description="Helical" evidence="5">
    <location>
        <begin position="267"/>
        <end position="286"/>
    </location>
</feature>
<dbReference type="Gene3D" id="3.30.565.10">
    <property type="entry name" value="Histidine kinase-like ATPase, C-terminal domain"/>
    <property type="match status" value="1"/>
</dbReference>
<reference evidence="7 8" key="1">
    <citation type="submission" date="2015-09" db="EMBL/GenBank/DDBJ databases">
        <authorList>
            <consortium name="Pathogen Informatics"/>
        </authorList>
    </citation>
    <scope>NUCLEOTIDE SEQUENCE [LARGE SCALE GENOMIC DNA]</scope>
    <source>
        <strain evidence="7 8">2789STDY5608850</strain>
    </source>
</reference>
<feature type="transmembrane region" description="Helical" evidence="5">
    <location>
        <begin position="12"/>
        <end position="33"/>
    </location>
</feature>
<dbReference type="GO" id="GO:0016020">
    <property type="term" value="C:membrane"/>
    <property type="evidence" value="ECO:0007669"/>
    <property type="project" value="UniProtKB-SubCell"/>
</dbReference>
<keyword evidence="2" id="KW-0597">Phosphoprotein</keyword>
<dbReference type="InterPro" id="IPR010559">
    <property type="entry name" value="Sig_transdc_His_kin_internal"/>
</dbReference>
<name>A0A174DYU2_9FIRM</name>
<dbReference type="Pfam" id="PF06580">
    <property type="entry name" value="His_kinase"/>
    <property type="match status" value="1"/>
</dbReference>
<gene>
    <name evidence="7" type="primary">ypdA_15</name>
    <name evidence="7" type="ORF">ERS852407_02417</name>
</gene>
<evidence type="ECO:0000256" key="3">
    <source>
        <dbReference type="ARBA" id="ARBA00022679"/>
    </source>
</evidence>
<dbReference type="Gene3D" id="6.10.340.10">
    <property type="match status" value="1"/>
</dbReference>
<dbReference type="InterPro" id="IPR003594">
    <property type="entry name" value="HATPase_dom"/>
</dbReference>
<dbReference type="PROSITE" id="PS50885">
    <property type="entry name" value="HAMP"/>
    <property type="match status" value="1"/>
</dbReference>
<evidence type="ECO:0000313" key="8">
    <source>
        <dbReference type="Proteomes" id="UP000095651"/>
    </source>
</evidence>
<keyword evidence="5" id="KW-0812">Transmembrane</keyword>
<dbReference type="PANTHER" id="PTHR34220">
    <property type="entry name" value="SENSOR HISTIDINE KINASE YPDA"/>
    <property type="match status" value="1"/>
</dbReference>
<dbReference type="InterPro" id="IPR003660">
    <property type="entry name" value="HAMP_dom"/>
</dbReference>
<dbReference type="Proteomes" id="UP000095651">
    <property type="component" value="Unassembled WGS sequence"/>
</dbReference>
<dbReference type="AlphaFoldDB" id="A0A174DYU2"/>
<evidence type="ECO:0000256" key="5">
    <source>
        <dbReference type="SAM" id="Phobius"/>
    </source>
</evidence>
<dbReference type="GO" id="GO:0000155">
    <property type="term" value="F:phosphorelay sensor kinase activity"/>
    <property type="evidence" value="ECO:0007669"/>
    <property type="project" value="InterPro"/>
</dbReference>
<keyword evidence="5" id="KW-1133">Transmembrane helix</keyword>
<keyword evidence="5" id="KW-0472">Membrane</keyword>
<evidence type="ECO:0000256" key="4">
    <source>
        <dbReference type="ARBA" id="ARBA00022777"/>
    </source>
</evidence>
<proteinExistence type="predicted"/>
<dbReference type="SUPFAM" id="SSF55874">
    <property type="entry name" value="ATPase domain of HSP90 chaperone/DNA topoisomerase II/histidine kinase"/>
    <property type="match status" value="1"/>
</dbReference>
<organism evidence="7 8">
    <name type="scientific">Hungatella hathewayi</name>
    <dbReference type="NCBI Taxonomy" id="154046"/>
    <lineage>
        <taxon>Bacteria</taxon>
        <taxon>Bacillati</taxon>
        <taxon>Bacillota</taxon>
        <taxon>Clostridia</taxon>
        <taxon>Lachnospirales</taxon>
        <taxon>Lachnospiraceae</taxon>
        <taxon>Hungatella</taxon>
    </lineage>
</organism>
<comment type="subcellular location">
    <subcellularLocation>
        <location evidence="1">Membrane</location>
    </subcellularLocation>
</comment>
<dbReference type="InterPro" id="IPR036890">
    <property type="entry name" value="HATPase_C_sf"/>
</dbReference>
<evidence type="ECO:0000259" key="6">
    <source>
        <dbReference type="PROSITE" id="PS50885"/>
    </source>
</evidence>
<keyword evidence="4 7" id="KW-0418">Kinase</keyword>
<dbReference type="EMBL" id="CYZE01000005">
    <property type="protein sequence ID" value="CUO30604.1"/>
    <property type="molecule type" value="Genomic_DNA"/>
</dbReference>
<accession>A0A174DYU2</accession>
<dbReference type="InterPro" id="IPR050640">
    <property type="entry name" value="Bact_2-comp_sensor_kinase"/>
</dbReference>
<dbReference type="PANTHER" id="PTHR34220:SF7">
    <property type="entry name" value="SENSOR HISTIDINE KINASE YPDA"/>
    <property type="match status" value="1"/>
</dbReference>
<feature type="domain" description="HAMP" evidence="6">
    <location>
        <begin position="290"/>
        <end position="342"/>
    </location>
</feature>
<keyword evidence="3" id="KW-0808">Transferase</keyword>